<dbReference type="SUPFAM" id="SSF56672">
    <property type="entry name" value="DNA/RNA polymerases"/>
    <property type="match status" value="1"/>
</dbReference>
<dbReference type="AlphaFoldDB" id="A0A2K3LHX2"/>
<proteinExistence type="predicted"/>
<dbReference type="InterPro" id="IPR043502">
    <property type="entry name" value="DNA/RNA_pol_sf"/>
</dbReference>
<dbReference type="EMBL" id="ASHM01033539">
    <property type="protein sequence ID" value="PNX78130.1"/>
    <property type="molecule type" value="Genomic_DNA"/>
</dbReference>
<dbReference type="InterPro" id="IPR053134">
    <property type="entry name" value="RNA-dir_DNA_polymerase"/>
</dbReference>
<organism evidence="1 2">
    <name type="scientific">Trifolium pratense</name>
    <name type="common">Red clover</name>
    <dbReference type="NCBI Taxonomy" id="57577"/>
    <lineage>
        <taxon>Eukaryota</taxon>
        <taxon>Viridiplantae</taxon>
        <taxon>Streptophyta</taxon>
        <taxon>Embryophyta</taxon>
        <taxon>Tracheophyta</taxon>
        <taxon>Spermatophyta</taxon>
        <taxon>Magnoliopsida</taxon>
        <taxon>eudicotyledons</taxon>
        <taxon>Gunneridae</taxon>
        <taxon>Pentapetalae</taxon>
        <taxon>rosids</taxon>
        <taxon>fabids</taxon>
        <taxon>Fabales</taxon>
        <taxon>Fabaceae</taxon>
        <taxon>Papilionoideae</taxon>
        <taxon>50 kb inversion clade</taxon>
        <taxon>NPAAA clade</taxon>
        <taxon>Hologalegina</taxon>
        <taxon>IRL clade</taxon>
        <taxon>Trifolieae</taxon>
        <taxon>Trifolium</taxon>
    </lineage>
</organism>
<sequence>MITSIKLEIEGLTLTGDGLRQAIFITGVTPQEKDGTWRMCVDYIALNVVTVKDRFPLSTVDKLLNELGSARVFFQTGSYLRVSLDTVTTYVA</sequence>
<dbReference type="Gene3D" id="3.10.10.10">
    <property type="entry name" value="HIV Type 1 Reverse Transcriptase, subunit A, domain 1"/>
    <property type="match status" value="1"/>
</dbReference>
<accession>A0A2K3LHX2</accession>
<keyword evidence="1" id="KW-0695">RNA-directed DNA polymerase</keyword>
<dbReference type="InterPro" id="IPR043128">
    <property type="entry name" value="Rev_trsase/Diguanyl_cyclase"/>
</dbReference>
<dbReference type="Gene3D" id="3.30.70.270">
    <property type="match status" value="1"/>
</dbReference>
<reference evidence="1 2" key="1">
    <citation type="journal article" date="2014" name="Am. J. Bot.">
        <title>Genome assembly and annotation for red clover (Trifolium pratense; Fabaceae).</title>
        <authorList>
            <person name="Istvanek J."/>
            <person name="Jaros M."/>
            <person name="Krenek A."/>
            <person name="Repkova J."/>
        </authorList>
    </citation>
    <scope>NUCLEOTIDE SEQUENCE [LARGE SCALE GENOMIC DNA]</scope>
    <source>
        <strain evidence="2">cv. Tatra</strain>
        <tissue evidence="1">Young leaves</tissue>
    </source>
</reference>
<evidence type="ECO:0000313" key="2">
    <source>
        <dbReference type="Proteomes" id="UP000236291"/>
    </source>
</evidence>
<dbReference type="GO" id="GO:0003964">
    <property type="term" value="F:RNA-directed DNA polymerase activity"/>
    <property type="evidence" value="ECO:0007669"/>
    <property type="project" value="UniProtKB-KW"/>
</dbReference>
<protein>
    <submittedName>
        <fullName evidence="1">RNA-directed DNA polymerase</fullName>
    </submittedName>
</protein>
<comment type="caution">
    <text evidence="1">The sequence shown here is derived from an EMBL/GenBank/DDBJ whole genome shotgun (WGS) entry which is preliminary data.</text>
</comment>
<keyword evidence="1" id="KW-0808">Transferase</keyword>
<keyword evidence="1" id="KW-0548">Nucleotidyltransferase</keyword>
<evidence type="ECO:0000313" key="1">
    <source>
        <dbReference type="EMBL" id="PNX78130.1"/>
    </source>
</evidence>
<gene>
    <name evidence="1" type="ORF">L195_g034106</name>
</gene>
<dbReference type="PANTHER" id="PTHR24559">
    <property type="entry name" value="TRANSPOSON TY3-I GAG-POL POLYPROTEIN"/>
    <property type="match status" value="1"/>
</dbReference>
<reference evidence="1 2" key="2">
    <citation type="journal article" date="2017" name="Front. Plant Sci.">
        <title>Gene Classification and Mining of Molecular Markers Useful in Red Clover (Trifolium pratense) Breeding.</title>
        <authorList>
            <person name="Istvanek J."/>
            <person name="Dluhosova J."/>
            <person name="Dluhos P."/>
            <person name="Patkova L."/>
            <person name="Nedelnik J."/>
            <person name="Repkova J."/>
        </authorList>
    </citation>
    <scope>NUCLEOTIDE SEQUENCE [LARGE SCALE GENOMIC DNA]</scope>
    <source>
        <strain evidence="2">cv. Tatra</strain>
        <tissue evidence="1">Young leaves</tissue>
    </source>
</reference>
<dbReference type="PANTHER" id="PTHR24559:SF444">
    <property type="entry name" value="REVERSE TRANSCRIPTASE DOMAIN-CONTAINING PROTEIN"/>
    <property type="match status" value="1"/>
</dbReference>
<name>A0A2K3LHX2_TRIPR</name>
<dbReference type="Proteomes" id="UP000236291">
    <property type="component" value="Unassembled WGS sequence"/>
</dbReference>